<dbReference type="EMBL" id="KN822014">
    <property type="protein sequence ID" value="KIM67005.1"/>
    <property type="molecule type" value="Genomic_DNA"/>
</dbReference>
<keyword evidence="2 3" id="KW-0802">TPR repeat</keyword>
<evidence type="ECO:0000256" key="4">
    <source>
        <dbReference type="SAM" id="MobiDB-lite"/>
    </source>
</evidence>
<keyword evidence="1" id="KW-0677">Repeat</keyword>
<evidence type="ECO:0000313" key="5">
    <source>
        <dbReference type="EMBL" id="KIM67005.1"/>
    </source>
</evidence>
<dbReference type="GO" id="GO:0016020">
    <property type="term" value="C:membrane"/>
    <property type="evidence" value="ECO:0007669"/>
    <property type="project" value="TreeGrafter"/>
</dbReference>
<dbReference type="GO" id="GO:0072380">
    <property type="term" value="C:TRC complex"/>
    <property type="evidence" value="ECO:0007669"/>
    <property type="project" value="TreeGrafter"/>
</dbReference>
<evidence type="ECO:0000256" key="2">
    <source>
        <dbReference type="ARBA" id="ARBA00022803"/>
    </source>
</evidence>
<evidence type="ECO:0000256" key="1">
    <source>
        <dbReference type="ARBA" id="ARBA00022737"/>
    </source>
</evidence>
<dbReference type="Pfam" id="PF13181">
    <property type="entry name" value="TPR_8"/>
    <property type="match status" value="1"/>
</dbReference>
<dbReference type="AlphaFoldDB" id="A0A0C3E2H0"/>
<accession>A0A0C3E2H0</accession>
<feature type="region of interest" description="Disordered" evidence="4">
    <location>
        <begin position="74"/>
        <end position="115"/>
    </location>
</feature>
<feature type="non-terminal residue" evidence="5">
    <location>
        <position position="1"/>
    </location>
</feature>
<feature type="non-terminal residue" evidence="5">
    <location>
        <position position="198"/>
    </location>
</feature>
<sequence length="198" mass="20582">AAAHSSKGDHSAAVIDSEKAIEVDPGFVKGYSRLGHAHYTLGNYRDAVDAFKKGVELDPKNDNLKSGLKSALERVPADEDDSPPPLIPEDQLRSSSPQTGSARGPGAGAAPDLSSLANMLGNMGGAGAGRPGAGGMPDLANLMNNPMMMQVAQQLMANGGLERLMSNPALGNMMNRAQNGGNLPSMEELMSDPTMRDL</sequence>
<dbReference type="InterPro" id="IPR047150">
    <property type="entry name" value="SGT"/>
</dbReference>
<dbReference type="InParanoid" id="A0A0C3E2H0"/>
<reference evidence="5 6" key="1">
    <citation type="submission" date="2014-04" db="EMBL/GenBank/DDBJ databases">
        <authorList>
            <consortium name="DOE Joint Genome Institute"/>
            <person name="Kuo A."/>
            <person name="Kohler A."/>
            <person name="Nagy L.G."/>
            <person name="Floudas D."/>
            <person name="Copeland A."/>
            <person name="Barry K.W."/>
            <person name="Cichocki N."/>
            <person name="Veneault-Fourrey C."/>
            <person name="LaButti K."/>
            <person name="Lindquist E.A."/>
            <person name="Lipzen A."/>
            <person name="Lundell T."/>
            <person name="Morin E."/>
            <person name="Murat C."/>
            <person name="Sun H."/>
            <person name="Tunlid A."/>
            <person name="Henrissat B."/>
            <person name="Grigoriev I.V."/>
            <person name="Hibbett D.S."/>
            <person name="Martin F."/>
            <person name="Nordberg H.P."/>
            <person name="Cantor M.N."/>
            <person name="Hua S.X."/>
        </authorList>
    </citation>
    <scope>NUCLEOTIDE SEQUENCE [LARGE SCALE GENOMIC DNA]</scope>
    <source>
        <strain evidence="5 6">Foug A</strain>
    </source>
</reference>
<dbReference type="PANTHER" id="PTHR45831:SF2">
    <property type="entry name" value="LD24721P"/>
    <property type="match status" value="1"/>
</dbReference>
<evidence type="ECO:0000256" key="3">
    <source>
        <dbReference type="PROSITE-ProRule" id="PRU00339"/>
    </source>
</evidence>
<dbReference type="Gene3D" id="1.25.40.10">
    <property type="entry name" value="Tetratricopeptide repeat domain"/>
    <property type="match status" value="1"/>
</dbReference>
<dbReference type="PROSITE" id="PS50005">
    <property type="entry name" value="TPR"/>
    <property type="match status" value="1"/>
</dbReference>
<feature type="repeat" description="TPR" evidence="3">
    <location>
        <begin position="28"/>
        <end position="61"/>
    </location>
</feature>
<proteinExistence type="predicted"/>
<reference evidence="6" key="2">
    <citation type="submission" date="2015-01" db="EMBL/GenBank/DDBJ databases">
        <title>Evolutionary Origins and Diversification of the Mycorrhizal Mutualists.</title>
        <authorList>
            <consortium name="DOE Joint Genome Institute"/>
            <consortium name="Mycorrhizal Genomics Consortium"/>
            <person name="Kohler A."/>
            <person name="Kuo A."/>
            <person name="Nagy L.G."/>
            <person name="Floudas D."/>
            <person name="Copeland A."/>
            <person name="Barry K.W."/>
            <person name="Cichocki N."/>
            <person name="Veneault-Fourrey C."/>
            <person name="LaButti K."/>
            <person name="Lindquist E.A."/>
            <person name="Lipzen A."/>
            <person name="Lundell T."/>
            <person name="Morin E."/>
            <person name="Murat C."/>
            <person name="Riley R."/>
            <person name="Ohm R."/>
            <person name="Sun H."/>
            <person name="Tunlid A."/>
            <person name="Henrissat B."/>
            <person name="Grigoriev I.V."/>
            <person name="Hibbett D.S."/>
            <person name="Martin F."/>
        </authorList>
    </citation>
    <scope>NUCLEOTIDE SEQUENCE [LARGE SCALE GENOMIC DNA]</scope>
    <source>
        <strain evidence="6">Foug A</strain>
    </source>
</reference>
<dbReference type="SUPFAM" id="SSF48452">
    <property type="entry name" value="TPR-like"/>
    <property type="match status" value="1"/>
</dbReference>
<dbReference type="PANTHER" id="PTHR45831">
    <property type="entry name" value="LD24721P"/>
    <property type="match status" value="1"/>
</dbReference>
<evidence type="ECO:0000313" key="6">
    <source>
        <dbReference type="Proteomes" id="UP000053989"/>
    </source>
</evidence>
<dbReference type="Proteomes" id="UP000053989">
    <property type="component" value="Unassembled WGS sequence"/>
</dbReference>
<protein>
    <submittedName>
        <fullName evidence="5">Uncharacterized protein</fullName>
    </submittedName>
</protein>
<dbReference type="PROSITE" id="PS50293">
    <property type="entry name" value="TPR_REGION"/>
    <property type="match status" value="1"/>
</dbReference>
<organism evidence="5 6">
    <name type="scientific">Scleroderma citrinum Foug A</name>
    <dbReference type="NCBI Taxonomy" id="1036808"/>
    <lineage>
        <taxon>Eukaryota</taxon>
        <taxon>Fungi</taxon>
        <taxon>Dikarya</taxon>
        <taxon>Basidiomycota</taxon>
        <taxon>Agaricomycotina</taxon>
        <taxon>Agaricomycetes</taxon>
        <taxon>Agaricomycetidae</taxon>
        <taxon>Boletales</taxon>
        <taxon>Sclerodermatineae</taxon>
        <taxon>Sclerodermataceae</taxon>
        <taxon>Scleroderma</taxon>
    </lineage>
</organism>
<dbReference type="GO" id="GO:0006620">
    <property type="term" value="P:post-translational protein targeting to endoplasmic reticulum membrane"/>
    <property type="evidence" value="ECO:0007669"/>
    <property type="project" value="TreeGrafter"/>
</dbReference>
<dbReference type="HOGENOM" id="CLU_044224_1_1_1"/>
<feature type="region of interest" description="Disordered" evidence="4">
    <location>
        <begin position="178"/>
        <end position="198"/>
    </location>
</feature>
<feature type="compositionally biased region" description="Low complexity" evidence="4">
    <location>
        <begin position="100"/>
        <end position="115"/>
    </location>
</feature>
<dbReference type="SMART" id="SM00028">
    <property type="entry name" value="TPR"/>
    <property type="match status" value="1"/>
</dbReference>
<dbReference type="OrthoDB" id="2335338at2759"/>
<name>A0A0C3E2H0_9AGAM</name>
<gene>
    <name evidence="5" type="ORF">SCLCIDRAFT_89697</name>
</gene>
<dbReference type="InterPro" id="IPR011990">
    <property type="entry name" value="TPR-like_helical_dom_sf"/>
</dbReference>
<dbReference type="GO" id="GO:0060090">
    <property type="term" value="F:molecular adaptor activity"/>
    <property type="evidence" value="ECO:0007669"/>
    <property type="project" value="TreeGrafter"/>
</dbReference>
<dbReference type="InterPro" id="IPR019734">
    <property type="entry name" value="TPR_rpt"/>
</dbReference>
<keyword evidence="6" id="KW-1185">Reference proteome</keyword>
<dbReference type="STRING" id="1036808.A0A0C3E2H0"/>
<dbReference type="Pfam" id="PF00515">
    <property type="entry name" value="TPR_1"/>
    <property type="match status" value="1"/>
</dbReference>